<dbReference type="SUPFAM" id="SSF49354">
    <property type="entry name" value="PapD-like"/>
    <property type="match status" value="1"/>
</dbReference>
<dbReference type="Pfam" id="PF00345">
    <property type="entry name" value="PapD_N"/>
    <property type="match status" value="1"/>
</dbReference>
<evidence type="ECO:0000313" key="11">
    <source>
        <dbReference type="EMBL" id="VUS57984.1"/>
    </source>
</evidence>
<dbReference type="AlphaFoldDB" id="A0A9Q9SBL6"/>
<dbReference type="GO" id="GO:0030288">
    <property type="term" value="C:outer membrane-bounded periplasmic space"/>
    <property type="evidence" value="ECO:0007669"/>
    <property type="project" value="InterPro"/>
</dbReference>
<dbReference type="PANTHER" id="PTHR30251">
    <property type="entry name" value="PILUS ASSEMBLY CHAPERONE"/>
    <property type="match status" value="1"/>
</dbReference>
<evidence type="ECO:0000256" key="2">
    <source>
        <dbReference type="ARBA" id="ARBA00007399"/>
    </source>
</evidence>
<dbReference type="InterPro" id="IPR001829">
    <property type="entry name" value="Pili_assmbl_chaperone_bac"/>
</dbReference>
<accession>A0A9Q9SBL6</accession>
<dbReference type="InterPro" id="IPR050643">
    <property type="entry name" value="Periplasmic_pilus_chap"/>
</dbReference>
<sequence>MHNGYRVFPLLLILLASGLAAAAESGGVTIGGTRLIFDGGKKEASLSVSNSDSAPYLIQSWIESADNNPRKPPFIITPPLFRLDGNQQNLLRIVNIGGLLPADRESLYWLNVKAIPTNTAPDNANTLQIAVRTRLKLIFRPKTLKGTPEQVTHKLKWRQAGRRLTVTNPTPFYMNFNEVTIGNHPITKATFVAPMSSATFDTPDKVVGQVSWKIISDFGGVGESHSQDR</sequence>
<dbReference type="Pfam" id="PF02753">
    <property type="entry name" value="PapD_C"/>
    <property type="match status" value="1"/>
</dbReference>
<dbReference type="InterPro" id="IPR013783">
    <property type="entry name" value="Ig-like_fold"/>
</dbReference>
<evidence type="ECO:0000256" key="1">
    <source>
        <dbReference type="ARBA" id="ARBA00004418"/>
    </source>
</evidence>
<proteinExistence type="inferred from homology"/>
<protein>
    <submittedName>
        <fullName evidence="11">Fimbrial chaperone LpfB</fullName>
    </submittedName>
</protein>
<dbReference type="FunFam" id="2.60.40.10:FF:000458">
    <property type="entry name" value="Molecular chaperone FimC"/>
    <property type="match status" value="1"/>
</dbReference>
<evidence type="ECO:0000256" key="4">
    <source>
        <dbReference type="ARBA" id="ARBA00022729"/>
    </source>
</evidence>
<reference evidence="11 12" key="1">
    <citation type="submission" date="2019-07" db="EMBL/GenBank/DDBJ databases">
        <authorList>
            <person name="Brisse S."/>
            <person name="Rodrigues C."/>
            <person name="Thorpe H."/>
        </authorList>
    </citation>
    <scope>NUCLEOTIDE SEQUENCE [LARGE SCALE GENOMIC DNA]</scope>
    <source>
        <strain evidence="11">SB6410</strain>
    </source>
</reference>
<evidence type="ECO:0000256" key="7">
    <source>
        <dbReference type="ARBA" id="ARBA00023319"/>
    </source>
</evidence>
<dbReference type="InterPro" id="IPR036316">
    <property type="entry name" value="Pili_assmbl_chap_C_dom_sf"/>
</dbReference>
<keyword evidence="3" id="KW-1029">Fimbrium biogenesis</keyword>
<dbReference type="RefSeq" id="WP_139528815.1">
    <property type="nucleotide sequence ID" value="NZ_CABEJD010000001.1"/>
</dbReference>
<evidence type="ECO:0000259" key="9">
    <source>
        <dbReference type="Pfam" id="PF00345"/>
    </source>
</evidence>
<keyword evidence="7" id="KW-0393">Immunoglobulin domain</keyword>
<dbReference type="Gene3D" id="2.60.40.10">
    <property type="entry name" value="Immunoglobulins"/>
    <property type="match status" value="2"/>
</dbReference>
<dbReference type="PANTHER" id="PTHR30251:SF9">
    <property type="entry name" value="CHAPERONE PROTEIN CAF1M"/>
    <property type="match status" value="1"/>
</dbReference>
<keyword evidence="4 8" id="KW-0732">Signal</keyword>
<comment type="caution">
    <text evidence="11">The sequence shown here is derived from an EMBL/GenBank/DDBJ whole genome shotgun (WGS) entry which is preliminary data.</text>
</comment>
<gene>
    <name evidence="11" type="primary">lpfB_3</name>
    <name evidence="11" type="ORF">SB6410_02246</name>
</gene>
<feature type="domain" description="Pili assembly chaperone C-terminal" evidence="10">
    <location>
        <begin position="166"/>
        <end position="221"/>
    </location>
</feature>
<dbReference type="EMBL" id="CABGGO010000023">
    <property type="protein sequence ID" value="VUS57984.1"/>
    <property type="molecule type" value="Genomic_DNA"/>
</dbReference>
<dbReference type="SUPFAM" id="SSF49584">
    <property type="entry name" value="Periplasmic chaperone C-domain"/>
    <property type="match status" value="1"/>
</dbReference>
<evidence type="ECO:0000259" key="10">
    <source>
        <dbReference type="Pfam" id="PF02753"/>
    </source>
</evidence>
<evidence type="ECO:0000256" key="5">
    <source>
        <dbReference type="ARBA" id="ARBA00022764"/>
    </source>
</evidence>
<evidence type="ECO:0000256" key="3">
    <source>
        <dbReference type="ARBA" id="ARBA00022558"/>
    </source>
</evidence>
<dbReference type="InterPro" id="IPR008962">
    <property type="entry name" value="PapD-like_sf"/>
</dbReference>
<comment type="similarity">
    <text evidence="2">Belongs to the periplasmic pilus chaperone family.</text>
</comment>
<feature type="domain" description="Pili assembly chaperone N-terminal" evidence="9">
    <location>
        <begin position="27"/>
        <end position="144"/>
    </location>
</feature>
<evidence type="ECO:0000256" key="8">
    <source>
        <dbReference type="SAM" id="SignalP"/>
    </source>
</evidence>
<evidence type="ECO:0000256" key="6">
    <source>
        <dbReference type="ARBA" id="ARBA00023186"/>
    </source>
</evidence>
<dbReference type="Proteomes" id="UP000318567">
    <property type="component" value="Unassembled WGS sequence"/>
</dbReference>
<dbReference type="GO" id="GO:0071555">
    <property type="term" value="P:cell wall organization"/>
    <property type="evidence" value="ECO:0007669"/>
    <property type="project" value="InterPro"/>
</dbReference>
<evidence type="ECO:0000313" key="12">
    <source>
        <dbReference type="Proteomes" id="UP000318567"/>
    </source>
</evidence>
<keyword evidence="6" id="KW-0143">Chaperone</keyword>
<dbReference type="PRINTS" id="PR00969">
    <property type="entry name" value="CHAPERONPILI"/>
</dbReference>
<keyword evidence="5" id="KW-0574">Periplasm</keyword>
<dbReference type="GeneID" id="77225698"/>
<name>A0A9Q9SBL6_9ENTR</name>
<organism evidence="11 12">
    <name type="scientific">Klebsiella pasteurii</name>
    <dbReference type="NCBI Taxonomy" id="2587529"/>
    <lineage>
        <taxon>Bacteria</taxon>
        <taxon>Pseudomonadati</taxon>
        <taxon>Pseudomonadota</taxon>
        <taxon>Gammaproteobacteria</taxon>
        <taxon>Enterobacterales</taxon>
        <taxon>Enterobacteriaceae</taxon>
        <taxon>Klebsiella/Raoultella group</taxon>
        <taxon>Klebsiella</taxon>
    </lineage>
</organism>
<dbReference type="InterPro" id="IPR016147">
    <property type="entry name" value="Pili_assmbl_chaperone_N"/>
</dbReference>
<feature type="signal peptide" evidence="8">
    <location>
        <begin position="1"/>
        <end position="22"/>
    </location>
</feature>
<comment type="subcellular location">
    <subcellularLocation>
        <location evidence="1">Periplasm</location>
    </subcellularLocation>
</comment>
<feature type="chain" id="PRO_5040453306" evidence="8">
    <location>
        <begin position="23"/>
        <end position="229"/>
    </location>
</feature>
<dbReference type="InterPro" id="IPR016148">
    <property type="entry name" value="Pili_assmbl_chaperone_C"/>
</dbReference>